<keyword evidence="9" id="KW-1133">Transmembrane helix</keyword>
<evidence type="ECO:0000313" key="12">
    <source>
        <dbReference type="Proteomes" id="UP000682134"/>
    </source>
</evidence>
<evidence type="ECO:0000256" key="7">
    <source>
        <dbReference type="ARBA" id="ARBA00022840"/>
    </source>
</evidence>
<organism evidence="11 12">
    <name type="scientific">Gottfriedia endophytica</name>
    <dbReference type="NCBI Taxonomy" id="2820819"/>
    <lineage>
        <taxon>Bacteria</taxon>
        <taxon>Bacillati</taxon>
        <taxon>Bacillota</taxon>
        <taxon>Bacilli</taxon>
        <taxon>Bacillales</taxon>
        <taxon>Bacillaceae</taxon>
        <taxon>Gottfriedia</taxon>
    </lineage>
</organism>
<dbReference type="GO" id="GO:0000155">
    <property type="term" value="F:phosphorelay sensor kinase activity"/>
    <property type="evidence" value="ECO:0007669"/>
    <property type="project" value="InterPro"/>
</dbReference>
<keyword evidence="9" id="KW-0812">Transmembrane</keyword>
<evidence type="ECO:0000256" key="3">
    <source>
        <dbReference type="ARBA" id="ARBA00022553"/>
    </source>
</evidence>
<sequence length="437" mass="50054">MPHLKDILIQFAIIIIPVFLYEMLWLSRYHSTSPKQNRLLVGLLSFFNIIICLMYPIEVGKHFGISFSILLLFSAFLYGGRLIGFIVLLSKGVFIYVLYGIHAFKLFPIELIACILPFLIAPMWVGYSKRKKFVLSLIMPTIHHLAIIGLIYFRTIFTDFNYIRNYETILSLIIVLTIITFTMLFHVYIREFLFENAVIRVQMQKSEKLNIVSELAASVAHEVRNPLTVVRGFIQLLENEESRTNREYFKLVLTELDRAENIITDYLNIAKHQIEESKLISLTDQLHEVTTIMSSFASLQGVFLQVNVDENLYIIGDRTKIKQAIMNILKNGVEAIQETKGYIKIDACLEEINEKKYVKIIVKDNGVGMSKEQLERLGEPFYSLKEKGTGLGLMVTFSIIEAHKGKIEYLSDNGKGTEVHVLLPAVELEEGNNNDSV</sequence>
<protein>
    <recommendedName>
        <fullName evidence="2">histidine kinase</fullName>
        <ecNumber evidence="2">2.7.13.3</ecNumber>
    </recommendedName>
</protein>
<dbReference type="Pfam" id="PF02518">
    <property type="entry name" value="HATPase_c"/>
    <property type="match status" value="1"/>
</dbReference>
<comment type="catalytic activity">
    <reaction evidence="1">
        <text>ATP + protein L-histidine = ADP + protein N-phospho-L-histidine.</text>
        <dbReference type="EC" id="2.7.13.3"/>
    </reaction>
</comment>
<dbReference type="EC" id="2.7.13.3" evidence="2"/>
<dbReference type="InterPro" id="IPR036890">
    <property type="entry name" value="HATPase_C_sf"/>
</dbReference>
<name>A0A940NPT7_9BACI</name>
<dbReference type="InterPro" id="IPR003594">
    <property type="entry name" value="HATPase_dom"/>
</dbReference>
<evidence type="ECO:0000256" key="1">
    <source>
        <dbReference type="ARBA" id="ARBA00000085"/>
    </source>
</evidence>
<dbReference type="EMBL" id="JAGIYQ010000003">
    <property type="protein sequence ID" value="MBP0724717.1"/>
    <property type="molecule type" value="Genomic_DNA"/>
</dbReference>
<proteinExistence type="predicted"/>
<dbReference type="Proteomes" id="UP000682134">
    <property type="component" value="Unassembled WGS sequence"/>
</dbReference>
<feature type="transmembrane region" description="Helical" evidence="9">
    <location>
        <begin position="39"/>
        <end position="57"/>
    </location>
</feature>
<dbReference type="PANTHER" id="PTHR43065">
    <property type="entry name" value="SENSOR HISTIDINE KINASE"/>
    <property type="match status" value="1"/>
</dbReference>
<dbReference type="InterPro" id="IPR004358">
    <property type="entry name" value="Sig_transdc_His_kin-like_C"/>
</dbReference>
<feature type="transmembrane region" description="Helical" evidence="9">
    <location>
        <begin position="7"/>
        <end position="27"/>
    </location>
</feature>
<dbReference type="RefSeq" id="WP_209403523.1">
    <property type="nucleotide sequence ID" value="NZ_JAGIYQ010000003.1"/>
</dbReference>
<reference evidence="11" key="1">
    <citation type="submission" date="2021-04" db="EMBL/GenBank/DDBJ databases">
        <title>Genome seq and assembly of Bacillus sp.</title>
        <authorList>
            <person name="Chhetri G."/>
        </authorList>
    </citation>
    <scope>NUCLEOTIDE SEQUENCE</scope>
    <source>
        <strain evidence="11">RG28</strain>
    </source>
</reference>
<dbReference type="InterPro" id="IPR036097">
    <property type="entry name" value="HisK_dim/P_sf"/>
</dbReference>
<dbReference type="SMART" id="SM00387">
    <property type="entry name" value="HATPase_c"/>
    <property type="match status" value="1"/>
</dbReference>
<dbReference type="PANTHER" id="PTHR43065:SF53">
    <property type="entry name" value="SPORULATION KINASE B"/>
    <property type="match status" value="1"/>
</dbReference>
<keyword evidence="12" id="KW-1185">Reference proteome</keyword>
<keyword evidence="8" id="KW-0902">Two-component regulatory system</keyword>
<keyword evidence="9" id="KW-0472">Membrane</keyword>
<dbReference type="CDD" id="cd00082">
    <property type="entry name" value="HisKA"/>
    <property type="match status" value="1"/>
</dbReference>
<feature type="domain" description="Histidine kinase" evidence="10">
    <location>
        <begin position="218"/>
        <end position="427"/>
    </location>
</feature>
<evidence type="ECO:0000256" key="2">
    <source>
        <dbReference type="ARBA" id="ARBA00012438"/>
    </source>
</evidence>
<gene>
    <name evidence="11" type="ORF">J5Y03_05880</name>
</gene>
<keyword evidence="6 11" id="KW-0418">Kinase</keyword>
<evidence type="ECO:0000256" key="8">
    <source>
        <dbReference type="ARBA" id="ARBA00023012"/>
    </source>
</evidence>
<evidence type="ECO:0000256" key="4">
    <source>
        <dbReference type="ARBA" id="ARBA00022679"/>
    </source>
</evidence>
<dbReference type="SUPFAM" id="SSF55874">
    <property type="entry name" value="ATPase domain of HSP90 chaperone/DNA topoisomerase II/histidine kinase"/>
    <property type="match status" value="1"/>
</dbReference>
<dbReference type="PRINTS" id="PR00344">
    <property type="entry name" value="BCTRLSENSOR"/>
</dbReference>
<feature type="transmembrane region" description="Helical" evidence="9">
    <location>
        <begin position="133"/>
        <end position="157"/>
    </location>
</feature>
<dbReference type="Gene3D" id="3.30.565.10">
    <property type="entry name" value="Histidine kinase-like ATPase, C-terminal domain"/>
    <property type="match status" value="1"/>
</dbReference>
<keyword evidence="3" id="KW-0597">Phosphoprotein</keyword>
<keyword evidence="4" id="KW-0808">Transferase</keyword>
<dbReference type="InterPro" id="IPR005467">
    <property type="entry name" value="His_kinase_dom"/>
</dbReference>
<feature type="transmembrane region" description="Helical" evidence="9">
    <location>
        <begin position="106"/>
        <end position="127"/>
    </location>
</feature>
<evidence type="ECO:0000256" key="9">
    <source>
        <dbReference type="SAM" id="Phobius"/>
    </source>
</evidence>
<evidence type="ECO:0000259" key="10">
    <source>
        <dbReference type="PROSITE" id="PS50109"/>
    </source>
</evidence>
<comment type="caution">
    <text evidence="11">The sequence shown here is derived from an EMBL/GenBank/DDBJ whole genome shotgun (WGS) entry which is preliminary data.</text>
</comment>
<feature type="transmembrane region" description="Helical" evidence="9">
    <location>
        <begin position="169"/>
        <end position="189"/>
    </location>
</feature>
<dbReference type="PROSITE" id="PS50109">
    <property type="entry name" value="HIS_KIN"/>
    <property type="match status" value="1"/>
</dbReference>
<accession>A0A940NPT7</accession>
<dbReference type="GO" id="GO:0005524">
    <property type="term" value="F:ATP binding"/>
    <property type="evidence" value="ECO:0007669"/>
    <property type="project" value="UniProtKB-KW"/>
</dbReference>
<dbReference type="InterPro" id="IPR003661">
    <property type="entry name" value="HisK_dim/P_dom"/>
</dbReference>
<keyword evidence="7" id="KW-0067">ATP-binding</keyword>
<dbReference type="Gene3D" id="1.10.287.130">
    <property type="match status" value="1"/>
</dbReference>
<dbReference type="Pfam" id="PF00512">
    <property type="entry name" value="HisKA"/>
    <property type="match status" value="1"/>
</dbReference>
<evidence type="ECO:0000313" key="11">
    <source>
        <dbReference type="EMBL" id="MBP0724717.1"/>
    </source>
</evidence>
<keyword evidence="5" id="KW-0547">Nucleotide-binding</keyword>
<dbReference type="SMART" id="SM00388">
    <property type="entry name" value="HisKA"/>
    <property type="match status" value="1"/>
</dbReference>
<dbReference type="SUPFAM" id="SSF47384">
    <property type="entry name" value="Homodimeric domain of signal transducing histidine kinase"/>
    <property type="match status" value="1"/>
</dbReference>
<evidence type="ECO:0000256" key="5">
    <source>
        <dbReference type="ARBA" id="ARBA00022741"/>
    </source>
</evidence>
<dbReference type="CDD" id="cd00075">
    <property type="entry name" value="HATPase"/>
    <property type="match status" value="1"/>
</dbReference>
<evidence type="ECO:0000256" key="6">
    <source>
        <dbReference type="ARBA" id="ARBA00022777"/>
    </source>
</evidence>
<feature type="transmembrane region" description="Helical" evidence="9">
    <location>
        <begin position="69"/>
        <end position="99"/>
    </location>
</feature>
<dbReference type="AlphaFoldDB" id="A0A940NPT7"/>